<feature type="compositionally biased region" description="Basic and acidic residues" evidence="1">
    <location>
        <begin position="79"/>
        <end position="89"/>
    </location>
</feature>
<dbReference type="SUPFAM" id="SSF143100">
    <property type="entry name" value="TTHA1013/TTHA0281-like"/>
    <property type="match status" value="1"/>
</dbReference>
<sequence>MASSVSGGDAHDDEIRLWREEDWWVATDVETGVTSQGPTRETALENLDDAVALHKGDSGSEPTDSELRELGIDPAENTTGEREPPDVLE</sequence>
<gene>
    <name evidence="2" type="ORF">C496_04855</name>
</gene>
<evidence type="ECO:0000313" key="2">
    <source>
        <dbReference type="EMBL" id="ELY43914.1"/>
    </source>
</evidence>
<keyword evidence="3" id="KW-1185">Reference proteome</keyword>
<dbReference type="Gene3D" id="3.30.160.250">
    <property type="match status" value="1"/>
</dbReference>
<dbReference type="PATRIC" id="fig|1114856.3.peg.1009"/>
<accession>L9W355</accession>
<reference evidence="2 3" key="1">
    <citation type="journal article" date="2014" name="PLoS Genet.">
        <title>Phylogenetically driven sequencing of extremely halophilic archaea reveals strategies for static and dynamic osmo-response.</title>
        <authorList>
            <person name="Becker E.A."/>
            <person name="Seitzer P.M."/>
            <person name="Tritt A."/>
            <person name="Larsen D."/>
            <person name="Krusor M."/>
            <person name="Yao A.I."/>
            <person name="Wu D."/>
            <person name="Madern D."/>
            <person name="Eisen J.A."/>
            <person name="Darling A.E."/>
            <person name="Facciotti M.T."/>
        </authorList>
    </citation>
    <scope>NUCLEOTIDE SEQUENCE [LARGE SCALE GENOMIC DNA]</scope>
    <source>
        <strain evidence="2 3">GA33</strain>
    </source>
</reference>
<comment type="caution">
    <text evidence="2">The sequence shown here is derived from an EMBL/GenBank/DDBJ whole genome shotgun (WGS) entry which is preliminary data.</text>
</comment>
<dbReference type="OrthoDB" id="201961at2157"/>
<proteinExistence type="predicted"/>
<organism evidence="2 3">
    <name type="scientific">Natronorubrum tibetense GA33</name>
    <dbReference type="NCBI Taxonomy" id="1114856"/>
    <lineage>
        <taxon>Archaea</taxon>
        <taxon>Methanobacteriati</taxon>
        <taxon>Methanobacteriota</taxon>
        <taxon>Stenosarchaea group</taxon>
        <taxon>Halobacteria</taxon>
        <taxon>Halobacteriales</taxon>
        <taxon>Natrialbaceae</taxon>
        <taxon>Natronorubrum</taxon>
    </lineage>
</organism>
<evidence type="ECO:0000256" key="1">
    <source>
        <dbReference type="SAM" id="MobiDB-lite"/>
    </source>
</evidence>
<dbReference type="RefSeq" id="WP_006088729.1">
    <property type="nucleotide sequence ID" value="NZ_AOHW01000015.1"/>
</dbReference>
<dbReference type="InterPro" id="IPR055811">
    <property type="entry name" value="DUF7387"/>
</dbReference>
<evidence type="ECO:0008006" key="4">
    <source>
        <dbReference type="Google" id="ProtNLM"/>
    </source>
</evidence>
<dbReference type="AlphaFoldDB" id="L9W355"/>
<dbReference type="Pfam" id="PF24113">
    <property type="entry name" value="DUF7387"/>
    <property type="match status" value="1"/>
</dbReference>
<protein>
    <recommendedName>
        <fullName evidence="4">HicB-like antitoxin of toxin-antitoxin system domain-containing protein</fullName>
    </recommendedName>
</protein>
<dbReference type="eggNOG" id="arCOG02413">
    <property type="taxonomic scope" value="Archaea"/>
</dbReference>
<dbReference type="InterPro" id="IPR035069">
    <property type="entry name" value="TTHA1013/TTHA0281-like"/>
</dbReference>
<feature type="region of interest" description="Disordered" evidence="1">
    <location>
        <begin position="53"/>
        <end position="89"/>
    </location>
</feature>
<name>L9W355_9EURY</name>
<dbReference type="EMBL" id="AOHW01000015">
    <property type="protein sequence ID" value="ELY43914.1"/>
    <property type="molecule type" value="Genomic_DNA"/>
</dbReference>
<evidence type="ECO:0000313" key="3">
    <source>
        <dbReference type="Proteomes" id="UP000011599"/>
    </source>
</evidence>
<dbReference type="Proteomes" id="UP000011599">
    <property type="component" value="Unassembled WGS sequence"/>
</dbReference>